<dbReference type="PROSITE" id="PS50109">
    <property type="entry name" value="HIS_KIN"/>
    <property type="match status" value="1"/>
</dbReference>
<evidence type="ECO:0000256" key="5">
    <source>
        <dbReference type="ARBA" id="ARBA00022679"/>
    </source>
</evidence>
<sequence length="529" mass="59003">MTLRRKFLFALVGLVIFLSLIFGGISLWSMQSLLGHAVQYIGQSYSQQWERLLTYYYEQEGSWNGVQSYVSRIIADPHQDWLMGKDNEHLLLFDARRKVVVSFRPQDVGRSVYQLAPPLSRRIPFQWHPIQVQGKTVGYYWFDQGLIDRDAFVAKRIAASVFRAMLVGLVVTTLAALGLGVFITRRLTGPLRRLTEAVKQVGQGDLNSRLEVQGRDDIALLTGAFNGMTARLARNEEVRRNMVADIAHELRTPLAVILGKLESIQEGVLPSTPEVLLPIQDETLRLIRLVQDLQQLTLAEAGKLPLNRREVDLKVLLERILERFAIEFQERKITAGIEGWAPALTADPDRLTQVFVNLVGNALLHTPAGGAIYLCLSTVSAPVGEEKRNYGGEHRDALNASPEQERRQSAAHKGVPARTSERETQAPGVREWAKVEVVDTGEGIPPEELDHIFDRFYRVDKARERETGRTGLGLAIAWEFVQAHGGMIRVASRVNEGTTFAVWLPAGGVSPSSERAAGRRPGGGLTRQQ</sequence>
<reference evidence="15" key="2">
    <citation type="submission" date="2020-01" db="EMBL/GenBank/DDBJ databases">
        <authorList>
            <person name="Hornung B."/>
        </authorList>
    </citation>
    <scope>NUCLEOTIDE SEQUENCE</scope>
    <source>
        <strain evidence="15">PacBioINE</strain>
    </source>
</reference>
<dbReference type="SUPFAM" id="SSF55874">
    <property type="entry name" value="ATPase domain of HSP90 chaperone/DNA topoisomerase II/histidine kinase"/>
    <property type="match status" value="1"/>
</dbReference>
<dbReference type="PANTHER" id="PTHR45436:SF5">
    <property type="entry name" value="SENSOR HISTIDINE KINASE TRCS"/>
    <property type="match status" value="1"/>
</dbReference>
<feature type="compositionally biased region" description="Gly residues" evidence="11">
    <location>
        <begin position="520"/>
        <end position="529"/>
    </location>
</feature>
<dbReference type="InterPro" id="IPR004358">
    <property type="entry name" value="Sig_transdc_His_kin-like_C"/>
</dbReference>
<dbReference type="SUPFAM" id="SSF47384">
    <property type="entry name" value="Homodimeric domain of signal transducing histidine kinase"/>
    <property type="match status" value="1"/>
</dbReference>
<dbReference type="CDD" id="cd00082">
    <property type="entry name" value="HisKA"/>
    <property type="match status" value="1"/>
</dbReference>
<gene>
    <name evidence="15" type="ORF">DEACI_0137</name>
    <name evidence="16" type="ORF">DEACI_3159</name>
</gene>
<keyword evidence="10 12" id="KW-0472">Membrane</keyword>
<feature type="region of interest" description="Disordered" evidence="11">
    <location>
        <begin position="506"/>
        <end position="529"/>
    </location>
</feature>
<name>A0A8S0WVD4_9FIRM</name>
<evidence type="ECO:0000256" key="7">
    <source>
        <dbReference type="ARBA" id="ARBA00022777"/>
    </source>
</evidence>
<dbReference type="CDD" id="cd00075">
    <property type="entry name" value="HATPase"/>
    <property type="match status" value="1"/>
</dbReference>
<dbReference type="SMART" id="SM00387">
    <property type="entry name" value="HATPase_c"/>
    <property type="match status" value="1"/>
</dbReference>
<dbReference type="Gene3D" id="3.30.565.10">
    <property type="entry name" value="Histidine kinase-like ATPase, C-terminal domain"/>
    <property type="match status" value="1"/>
</dbReference>
<dbReference type="SMART" id="SM00304">
    <property type="entry name" value="HAMP"/>
    <property type="match status" value="1"/>
</dbReference>
<feature type="transmembrane region" description="Helical" evidence="12">
    <location>
        <begin position="161"/>
        <end position="183"/>
    </location>
</feature>
<dbReference type="EC" id="2.7.13.3" evidence="3"/>
<dbReference type="Gene3D" id="6.10.340.10">
    <property type="match status" value="1"/>
</dbReference>
<evidence type="ECO:0000259" key="14">
    <source>
        <dbReference type="PROSITE" id="PS50885"/>
    </source>
</evidence>
<keyword evidence="5 15" id="KW-0808">Transferase</keyword>
<dbReference type="RefSeq" id="WP_240983311.1">
    <property type="nucleotide sequence ID" value="NZ_CDGJ01000090.1"/>
</dbReference>
<evidence type="ECO:0000256" key="10">
    <source>
        <dbReference type="ARBA" id="ARBA00023136"/>
    </source>
</evidence>
<dbReference type="Gene3D" id="1.10.287.130">
    <property type="match status" value="1"/>
</dbReference>
<keyword evidence="4" id="KW-0597">Phosphoprotein</keyword>
<evidence type="ECO:0000256" key="2">
    <source>
        <dbReference type="ARBA" id="ARBA00004370"/>
    </source>
</evidence>
<dbReference type="Pfam" id="PF00672">
    <property type="entry name" value="HAMP"/>
    <property type="match status" value="1"/>
</dbReference>
<dbReference type="CDD" id="cd06225">
    <property type="entry name" value="HAMP"/>
    <property type="match status" value="1"/>
</dbReference>
<dbReference type="InterPro" id="IPR036890">
    <property type="entry name" value="HATPase_C_sf"/>
</dbReference>
<keyword evidence="8 12" id="KW-1133">Transmembrane helix</keyword>
<feature type="domain" description="HAMP" evidence="14">
    <location>
        <begin position="185"/>
        <end position="237"/>
    </location>
</feature>
<feature type="region of interest" description="Disordered" evidence="11">
    <location>
        <begin position="387"/>
        <end position="428"/>
    </location>
</feature>
<comment type="catalytic activity">
    <reaction evidence="1">
        <text>ATP + protein L-histidine = ADP + protein N-phospho-L-histidine.</text>
        <dbReference type="EC" id="2.7.13.3"/>
    </reaction>
</comment>
<accession>A0A8S0WVD4</accession>
<comment type="subcellular location">
    <subcellularLocation>
        <location evidence="2">Membrane</location>
    </subcellularLocation>
</comment>
<feature type="domain" description="Histidine kinase" evidence="13">
    <location>
        <begin position="245"/>
        <end position="508"/>
    </location>
</feature>
<proteinExistence type="predicted"/>
<dbReference type="EMBL" id="CDGJ01000090">
    <property type="protein sequence ID" value="CEJ08680.1"/>
    <property type="molecule type" value="Genomic_DNA"/>
</dbReference>
<dbReference type="Proteomes" id="UP000836597">
    <property type="component" value="Chromosome"/>
</dbReference>
<evidence type="ECO:0000313" key="15">
    <source>
        <dbReference type="EMBL" id="CAA7599511.1"/>
    </source>
</evidence>
<dbReference type="InterPro" id="IPR003660">
    <property type="entry name" value="HAMP_dom"/>
</dbReference>
<evidence type="ECO:0000256" key="9">
    <source>
        <dbReference type="ARBA" id="ARBA00023012"/>
    </source>
</evidence>
<dbReference type="KEGG" id="aacx:DEACI_0137"/>
<evidence type="ECO:0000256" key="6">
    <source>
        <dbReference type="ARBA" id="ARBA00022692"/>
    </source>
</evidence>
<organism evidence="15">
    <name type="scientific">Acididesulfobacillus acetoxydans</name>
    <dbReference type="NCBI Taxonomy" id="1561005"/>
    <lineage>
        <taxon>Bacteria</taxon>
        <taxon>Bacillati</taxon>
        <taxon>Bacillota</taxon>
        <taxon>Clostridia</taxon>
        <taxon>Eubacteriales</taxon>
        <taxon>Peptococcaceae</taxon>
        <taxon>Acididesulfobacillus</taxon>
    </lineage>
</organism>
<dbReference type="PANTHER" id="PTHR45436">
    <property type="entry name" value="SENSOR HISTIDINE KINASE YKOH"/>
    <property type="match status" value="1"/>
</dbReference>
<dbReference type="InterPro" id="IPR036097">
    <property type="entry name" value="HisK_dim/P_sf"/>
</dbReference>
<evidence type="ECO:0000256" key="11">
    <source>
        <dbReference type="SAM" id="MobiDB-lite"/>
    </source>
</evidence>
<dbReference type="EMBL" id="LR746496">
    <property type="protein sequence ID" value="CAA7599511.1"/>
    <property type="molecule type" value="Genomic_DNA"/>
</dbReference>
<evidence type="ECO:0000256" key="1">
    <source>
        <dbReference type="ARBA" id="ARBA00000085"/>
    </source>
</evidence>
<dbReference type="GO" id="GO:0000155">
    <property type="term" value="F:phosphorelay sensor kinase activity"/>
    <property type="evidence" value="ECO:0007669"/>
    <property type="project" value="InterPro"/>
</dbReference>
<dbReference type="GO" id="GO:0005886">
    <property type="term" value="C:plasma membrane"/>
    <property type="evidence" value="ECO:0007669"/>
    <property type="project" value="TreeGrafter"/>
</dbReference>
<dbReference type="SMART" id="SM00388">
    <property type="entry name" value="HisKA"/>
    <property type="match status" value="1"/>
</dbReference>
<dbReference type="InterPro" id="IPR050428">
    <property type="entry name" value="TCS_sensor_his_kinase"/>
</dbReference>
<keyword evidence="17" id="KW-1185">Reference proteome</keyword>
<keyword evidence="6 12" id="KW-0812">Transmembrane</keyword>
<evidence type="ECO:0000256" key="8">
    <source>
        <dbReference type="ARBA" id="ARBA00022989"/>
    </source>
</evidence>
<dbReference type="AlphaFoldDB" id="A0A8S0WVD4"/>
<evidence type="ECO:0000256" key="4">
    <source>
        <dbReference type="ARBA" id="ARBA00022553"/>
    </source>
</evidence>
<dbReference type="Proteomes" id="UP001071230">
    <property type="component" value="Unassembled WGS sequence"/>
</dbReference>
<dbReference type="InterPro" id="IPR003661">
    <property type="entry name" value="HisK_dim/P_dom"/>
</dbReference>
<dbReference type="PROSITE" id="PS50885">
    <property type="entry name" value="HAMP"/>
    <property type="match status" value="1"/>
</dbReference>
<reference evidence="16" key="1">
    <citation type="submission" date="2014-11" db="EMBL/GenBank/DDBJ databases">
        <authorList>
            <person name="Hornung B.V."/>
        </authorList>
    </citation>
    <scope>NUCLEOTIDE SEQUENCE</scope>
    <source>
        <strain evidence="16">INE</strain>
    </source>
</reference>
<evidence type="ECO:0000313" key="17">
    <source>
        <dbReference type="Proteomes" id="UP001071230"/>
    </source>
</evidence>
<evidence type="ECO:0000259" key="13">
    <source>
        <dbReference type="PROSITE" id="PS50109"/>
    </source>
</evidence>
<keyword evidence="7 15" id="KW-0418">Kinase</keyword>
<dbReference type="Pfam" id="PF02518">
    <property type="entry name" value="HATPase_c"/>
    <property type="match status" value="1"/>
</dbReference>
<evidence type="ECO:0000256" key="3">
    <source>
        <dbReference type="ARBA" id="ARBA00012438"/>
    </source>
</evidence>
<protein>
    <recommendedName>
        <fullName evidence="3">histidine kinase</fullName>
        <ecNumber evidence="3">2.7.13.3</ecNumber>
    </recommendedName>
</protein>
<evidence type="ECO:0000313" key="16">
    <source>
        <dbReference type="EMBL" id="CEJ08680.1"/>
    </source>
</evidence>
<feature type="compositionally biased region" description="Basic and acidic residues" evidence="11">
    <location>
        <begin position="387"/>
        <end position="408"/>
    </location>
</feature>
<evidence type="ECO:0000256" key="12">
    <source>
        <dbReference type="SAM" id="Phobius"/>
    </source>
</evidence>
<dbReference type="Pfam" id="PF00512">
    <property type="entry name" value="HisKA"/>
    <property type="match status" value="1"/>
</dbReference>
<keyword evidence="9" id="KW-0902">Two-component regulatory system</keyword>
<dbReference type="PRINTS" id="PR00344">
    <property type="entry name" value="BCTRLSENSOR"/>
</dbReference>
<dbReference type="InterPro" id="IPR003594">
    <property type="entry name" value="HATPase_dom"/>
</dbReference>
<dbReference type="InterPro" id="IPR005467">
    <property type="entry name" value="His_kinase_dom"/>
</dbReference>
<dbReference type="SUPFAM" id="SSF158472">
    <property type="entry name" value="HAMP domain-like"/>
    <property type="match status" value="1"/>
</dbReference>